<sequence>MSETELDKGQNTKSNGLGDMVSNDNTKSLAPEPQQSPDESHNAPPSLPDIRDPIRRYENNTSPFSPPVLYDPTGQYANAYSRLTNTTSPPRQRGLAVGALSTNKEHHKFGSAGRFESFDYQSQGRPYRSPSAQRQRSSYAAVGPLSTNKERRKFESAGRFENQSQGRPLRSPSTPYGGFEQIKKDEALNFLRRPVVRGRIVKQSGKRAFLQHHDDEDEDHDENTTSLFDQPQRGFAKQIGKHVYPGSDDLNDNAESESMLFRQDLIPHDGSITPAATNSFSRGGDSMHMSLSGSRHADSKHVYGKRADSRQSGSIYSGSRYSGPEVDDDSYQYTGSGLDSEEELFIQENRYHQPRTVEQSPCPAANAITRRFTSNDHARDPANHPPALQADSHFHDFGYKLQPSRYSGVPMPWGVQAPPQMVDQDEVTDAALLKRNIARGEGKKICKRSYGANDPENIAIVNMKENQNLSFAEIAQILNDQRVEQGKNPSLSSCGVNSRYNRTAPLLYASQGRAFVPLSQRKGAGRRAHGRSIRSSQFVWSQEADLELVKCVKEVDSARWPTVASLFEERTGMRVESSAAALRHSLL</sequence>
<dbReference type="EMBL" id="KZ679007">
    <property type="protein sequence ID" value="PSS25753.1"/>
    <property type="molecule type" value="Genomic_DNA"/>
</dbReference>
<keyword evidence="3" id="KW-1185">Reference proteome</keyword>
<reference evidence="2 3" key="1">
    <citation type="journal article" date="2018" name="New Phytol.">
        <title>Comparative genomics and transcriptomics depict ericoid mycorrhizal fungi as versatile saprotrophs and plant mutualists.</title>
        <authorList>
            <person name="Martino E."/>
            <person name="Morin E."/>
            <person name="Grelet G.A."/>
            <person name="Kuo A."/>
            <person name="Kohler A."/>
            <person name="Daghino S."/>
            <person name="Barry K.W."/>
            <person name="Cichocki N."/>
            <person name="Clum A."/>
            <person name="Dockter R.B."/>
            <person name="Hainaut M."/>
            <person name="Kuo R.C."/>
            <person name="LaButti K."/>
            <person name="Lindahl B.D."/>
            <person name="Lindquist E.A."/>
            <person name="Lipzen A."/>
            <person name="Khouja H.R."/>
            <person name="Magnuson J."/>
            <person name="Murat C."/>
            <person name="Ohm R.A."/>
            <person name="Singer S.W."/>
            <person name="Spatafora J.W."/>
            <person name="Wang M."/>
            <person name="Veneault-Fourrey C."/>
            <person name="Henrissat B."/>
            <person name="Grigoriev I.V."/>
            <person name="Martin F.M."/>
            <person name="Perotto S."/>
        </authorList>
    </citation>
    <scope>NUCLEOTIDE SEQUENCE [LARGE SCALE GENOMIC DNA]</scope>
    <source>
        <strain evidence="2 3">ATCC 22711</strain>
    </source>
</reference>
<organism evidence="2 3">
    <name type="scientific">Amorphotheca resinae ATCC 22711</name>
    <dbReference type="NCBI Taxonomy" id="857342"/>
    <lineage>
        <taxon>Eukaryota</taxon>
        <taxon>Fungi</taxon>
        <taxon>Dikarya</taxon>
        <taxon>Ascomycota</taxon>
        <taxon>Pezizomycotina</taxon>
        <taxon>Leotiomycetes</taxon>
        <taxon>Helotiales</taxon>
        <taxon>Amorphothecaceae</taxon>
        <taxon>Amorphotheca</taxon>
    </lineage>
</organism>
<evidence type="ECO:0000256" key="1">
    <source>
        <dbReference type="SAM" id="MobiDB-lite"/>
    </source>
</evidence>
<feature type="compositionally biased region" description="Basic and acidic residues" evidence="1">
    <location>
        <begin position="148"/>
        <end position="158"/>
    </location>
</feature>
<evidence type="ECO:0000313" key="2">
    <source>
        <dbReference type="EMBL" id="PSS25753.1"/>
    </source>
</evidence>
<dbReference type="Proteomes" id="UP000241818">
    <property type="component" value="Unassembled WGS sequence"/>
</dbReference>
<dbReference type="GeneID" id="36573658"/>
<feature type="compositionally biased region" description="Polar residues" evidence="1">
    <location>
        <begin position="119"/>
        <end position="138"/>
    </location>
</feature>
<feature type="compositionally biased region" description="Basic and acidic residues" evidence="1">
    <location>
        <begin position="295"/>
        <end position="309"/>
    </location>
</feature>
<feature type="region of interest" description="Disordered" evidence="1">
    <location>
        <begin position="1"/>
        <end position="176"/>
    </location>
</feature>
<protein>
    <submittedName>
        <fullName evidence="2">Uncharacterized protein</fullName>
    </submittedName>
</protein>
<feature type="compositionally biased region" description="Basic and acidic residues" evidence="1">
    <location>
        <begin position="49"/>
        <end position="58"/>
    </location>
</feature>
<dbReference type="AlphaFoldDB" id="A0A2T3BBP9"/>
<gene>
    <name evidence="2" type="ORF">M430DRAFT_273152</name>
</gene>
<dbReference type="InParanoid" id="A0A2T3BBP9"/>
<evidence type="ECO:0000313" key="3">
    <source>
        <dbReference type="Proteomes" id="UP000241818"/>
    </source>
</evidence>
<proteinExistence type="predicted"/>
<feature type="compositionally biased region" description="Polar residues" evidence="1">
    <location>
        <begin position="75"/>
        <end position="90"/>
    </location>
</feature>
<name>A0A2T3BBP9_AMORE</name>
<feature type="region of interest" description="Disordered" evidence="1">
    <location>
        <begin position="267"/>
        <end position="332"/>
    </location>
</feature>
<accession>A0A2T3BBP9</accession>
<dbReference type="OrthoDB" id="3438274at2759"/>
<feature type="compositionally biased region" description="Low complexity" evidence="1">
    <location>
        <begin position="310"/>
        <end position="323"/>
    </location>
</feature>
<feature type="compositionally biased region" description="Polar residues" evidence="1">
    <location>
        <begin position="22"/>
        <end position="37"/>
    </location>
</feature>
<feature type="compositionally biased region" description="Polar residues" evidence="1">
    <location>
        <begin position="161"/>
        <end position="174"/>
    </location>
</feature>
<feature type="compositionally biased region" description="Basic and acidic residues" evidence="1">
    <location>
        <begin position="1"/>
        <end position="10"/>
    </location>
</feature>
<dbReference type="RefSeq" id="XP_024724352.1">
    <property type="nucleotide sequence ID" value="XM_024865577.1"/>
</dbReference>